<dbReference type="RefSeq" id="WP_258235044.1">
    <property type="nucleotide sequence ID" value="NZ_BDQX01000191.1"/>
</dbReference>
<dbReference type="Pfam" id="PF01055">
    <property type="entry name" value="Glyco_hydro_31_2nd"/>
    <property type="match status" value="2"/>
</dbReference>
<feature type="domain" description="HTH araC/xylS-type" evidence="6">
    <location>
        <begin position="757"/>
        <end position="853"/>
    </location>
</feature>
<keyword evidence="3" id="KW-0238">DNA-binding</keyword>
<gene>
    <name evidence="7" type="ORF">PAT3040_03664</name>
</gene>
<dbReference type="Gene3D" id="2.60.40.1760">
    <property type="entry name" value="glycosyl hydrolase (family 31)"/>
    <property type="match status" value="1"/>
</dbReference>
<dbReference type="PANTHER" id="PTHR43863:SF2">
    <property type="entry name" value="MALTASE-GLUCOAMYLASE"/>
    <property type="match status" value="1"/>
</dbReference>
<evidence type="ECO:0000256" key="4">
    <source>
        <dbReference type="ARBA" id="ARBA00023163"/>
    </source>
</evidence>
<organism evidence="7 8">
    <name type="scientific">Paenibacillus agaridevorans</name>
    <dbReference type="NCBI Taxonomy" id="171404"/>
    <lineage>
        <taxon>Bacteria</taxon>
        <taxon>Bacillati</taxon>
        <taxon>Bacillota</taxon>
        <taxon>Bacilli</taxon>
        <taxon>Bacillales</taxon>
        <taxon>Paenibacillaceae</taxon>
        <taxon>Paenibacillus</taxon>
    </lineage>
</organism>
<dbReference type="Pfam" id="PF12833">
    <property type="entry name" value="HTH_18"/>
    <property type="match status" value="1"/>
</dbReference>
<dbReference type="InterPro" id="IPR018062">
    <property type="entry name" value="HTH_AraC-typ_CS"/>
</dbReference>
<evidence type="ECO:0000259" key="6">
    <source>
        <dbReference type="PROSITE" id="PS01124"/>
    </source>
</evidence>
<dbReference type="InterPro" id="IPR018060">
    <property type="entry name" value="HTH_AraC"/>
</dbReference>
<dbReference type="Proteomes" id="UP000245202">
    <property type="component" value="Unassembled WGS sequence"/>
</dbReference>
<dbReference type="CDD" id="cd14752">
    <property type="entry name" value="GH31_N"/>
    <property type="match status" value="1"/>
</dbReference>
<dbReference type="Gene3D" id="3.20.20.80">
    <property type="entry name" value="Glycosidases"/>
    <property type="match status" value="2"/>
</dbReference>
<comment type="caution">
    <text evidence="7">The sequence shown here is derived from an EMBL/GenBank/DDBJ whole genome shotgun (WGS) entry which is preliminary data.</text>
</comment>
<evidence type="ECO:0000256" key="3">
    <source>
        <dbReference type="ARBA" id="ARBA00023125"/>
    </source>
</evidence>
<dbReference type="InterPro" id="IPR025887">
    <property type="entry name" value="Glyco_hydro_31_N_dom"/>
</dbReference>
<protein>
    <recommendedName>
        <fullName evidence="6">HTH araC/xylS-type domain-containing protein</fullName>
    </recommendedName>
</protein>
<accession>A0A2R5EQT4</accession>
<dbReference type="GO" id="GO:0043565">
    <property type="term" value="F:sequence-specific DNA binding"/>
    <property type="evidence" value="ECO:0007669"/>
    <property type="project" value="InterPro"/>
</dbReference>
<dbReference type="SMART" id="SM00342">
    <property type="entry name" value="HTH_ARAC"/>
    <property type="match status" value="1"/>
</dbReference>
<evidence type="ECO:0000256" key="1">
    <source>
        <dbReference type="ARBA" id="ARBA00007806"/>
    </source>
</evidence>
<reference evidence="7 8" key="1">
    <citation type="submission" date="2017-08" db="EMBL/GenBank/DDBJ databases">
        <title>Substantial Increase in Enzyme Production by Combined Drug-Resistance Mutations in Paenibacillus agaridevorans.</title>
        <authorList>
            <person name="Tanaka Y."/>
            <person name="Funane K."/>
            <person name="Hosaka T."/>
            <person name="Shiwa Y."/>
            <person name="Fujita N."/>
            <person name="Miyazaki T."/>
            <person name="Yoshikawa H."/>
            <person name="Murakami K."/>
            <person name="Kasahara K."/>
            <person name="Inaoka T."/>
            <person name="Hiraga Y."/>
            <person name="Ochi K."/>
        </authorList>
    </citation>
    <scope>NUCLEOTIDE SEQUENCE [LARGE SCALE GENOMIC DNA]</scope>
    <source>
        <strain evidence="7 8">T-3040</strain>
    </source>
</reference>
<dbReference type="Pfam" id="PF17137">
    <property type="entry name" value="DUF5110"/>
    <property type="match status" value="1"/>
</dbReference>
<dbReference type="InterPro" id="IPR048395">
    <property type="entry name" value="Glyco_hydro_31_C"/>
</dbReference>
<dbReference type="InterPro" id="IPR013780">
    <property type="entry name" value="Glyco_hydro_b"/>
</dbReference>
<dbReference type="GO" id="GO:0004553">
    <property type="term" value="F:hydrolase activity, hydrolyzing O-glycosyl compounds"/>
    <property type="evidence" value="ECO:0007669"/>
    <property type="project" value="InterPro"/>
</dbReference>
<comment type="similarity">
    <text evidence="1 5">Belongs to the glycosyl hydrolase 31 family.</text>
</comment>
<dbReference type="Pfam" id="PF13802">
    <property type="entry name" value="Gal_mutarotas_2"/>
    <property type="match status" value="1"/>
</dbReference>
<dbReference type="InterPro" id="IPR009057">
    <property type="entry name" value="Homeodomain-like_sf"/>
</dbReference>
<dbReference type="InterPro" id="IPR000322">
    <property type="entry name" value="Glyco_hydro_31_TIM"/>
</dbReference>
<dbReference type="Pfam" id="PF21365">
    <property type="entry name" value="Glyco_hydro_31_3rd"/>
    <property type="match status" value="1"/>
</dbReference>
<keyword evidence="4" id="KW-0804">Transcription</keyword>
<dbReference type="InterPro" id="IPR051816">
    <property type="entry name" value="Glycosyl_Hydrolase_31"/>
</dbReference>
<proteinExistence type="inferred from homology"/>
<dbReference type="EMBL" id="BDQX01000191">
    <property type="protein sequence ID" value="GBG09042.1"/>
    <property type="molecule type" value="Genomic_DNA"/>
</dbReference>
<evidence type="ECO:0000256" key="5">
    <source>
        <dbReference type="RuleBase" id="RU361185"/>
    </source>
</evidence>
<dbReference type="PROSITE" id="PS01124">
    <property type="entry name" value="HTH_ARAC_FAMILY_2"/>
    <property type="match status" value="1"/>
</dbReference>
<sequence>MLTSETILTGEGMYLQIAAAAPFAFHVRVSRTDCFDASPPLTWLDTDRLIPQVACRVTEQNEERVSLSVEEAVIQVNRRTGEIAFRDKGGRLLTRQDQPAYGGDPDGFETAFVLAEEERLYGLGDQYDTPLMKRGHKISIRLRDNRVHAPIPFIMSTAGWALLVDSDREHEFDVGCDLPDILRVRGKQEELAFYLIADRDLAGLLDKYTKLVGSSYMLPIWAYGLSFVCNRQTTARDMIEDALKFRRDHIPCDMIGLEPTWMDKPFDYGTSINWHPDRFYIPAWMPEGAHTFLGVLQTMGFKLSLGLPLRESSDIGEPSRRDAKWYKDLERFVAQGVDGFKLCTEVQIGEQTYPPSLPQKPEDSSSLTHPGSVSRILFEGFAGQTGRRPMIYSPIGYTGIQKYAAMWSGGRSSPHLTVLNMGLSGIPHMSVAINLHTPEGIHFGFFQPWANVNSWAYWRHPTLLDQNLLDIFRKYAVLRYKLIPYIYSAAHTAVSNGLPIARAMPLAFPHDSRSDSLPNQYMFGDNLLVGVFTDRVYLPAGEWFDFWTDERYFGSSEVVCRLPAHAGGPLFVRAGSIIPMWPEMDYVGQKPLDRVELHVYPGKKGEFTLYEDDGQTFGYLQGESAITKMTCHVNEERILLEIDRRKGQYAGMPKQRIWSVVFHSAEKPSAVTVDDSEWRETTAGRKGLPPDCWSYQRKSSTLRMTLNEPENKLTVRVELLYGALQTAKEKPRRDPTRRTATELENKVEVGQIYKLASQVTDMIKLEIDRELRLHEIASRLHVSPAYLSRCFKRDVGLSFSDYVLEQKMALAKELLLSGSTVAVASNLTGYKETSYFIRVFRKYWGMTPGEIKL</sequence>
<evidence type="ECO:0000313" key="8">
    <source>
        <dbReference type="Proteomes" id="UP000245202"/>
    </source>
</evidence>
<dbReference type="Gene3D" id="1.10.10.60">
    <property type="entry name" value="Homeodomain-like"/>
    <property type="match status" value="2"/>
</dbReference>
<evidence type="ECO:0000256" key="2">
    <source>
        <dbReference type="ARBA" id="ARBA00023015"/>
    </source>
</evidence>
<dbReference type="InterPro" id="IPR033403">
    <property type="entry name" value="DUF5110"/>
</dbReference>
<dbReference type="SUPFAM" id="SSF51445">
    <property type="entry name" value="(Trans)glycosidases"/>
    <property type="match status" value="1"/>
</dbReference>
<dbReference type="AlphaFoldDB" id="A0A2R5EQT4"/>
<dbReference type="GO" id="GO:0005975">
    <property type="term" value="P:carbohydrate metabolic process"/>
    <property type="evidence" value="ECO:0007669"/>
    <property type="project" value="InterPro"/>
</dbReference>
<dbReference type="InterPro" id="IPR011013">
    <property type="entry name" value="Gal_mutarotase_sf_dom"/>
</dbReference>
<keyword evidence="5" id="KW-0378">Hydrolase</keyword>
<evidence type="ECO:0000313" key="7">
    <source>
        <dbReference type="EMBL" id="GBG09042.1"/>
    </source>
</evidence>
<dbReference type="SUPFAM" id="SSF74650">
    <property type="entry name" value="Galactose mutarotase-like"/>
    <property type="match status" value="1"/>
</dbReference>
<dbReference type="GO" id="GO:0030246">
    <property type="term" value="F:carbohydrate binding"/>
    <property type="evidence" value="ECO:0007669"/>
    <property type="project" value="InterPro"/>
</dbReference>
<name>A0A2R5EQT4_9BACL</name>
<dbReference type="SUPFAM" id="SSF51011">
    <property type="entry name" value="Glycosyl hydrolase domain"/>
    <property type="match status" value="1"/>
</dbReference>
<dbReference type="PROSITE" id="PS00041">
    <property type="entry name" value="HTH_ARAC_FAMILY_1"/>
    <property type="match status" value="1"/>
</dbReference>
<keyword evidence="5" id="KW-0326">Glycosidase</keyword>
<dbReference type="GO" id="GO:0003700">
    <property type="term" value="F:DNA-binding transcription factor activity"/>
    <property type="evidence" value="ECO:0007669"/>
    <property type="project" value="InterPro"/>
</dbReference>
<dbReference type="SUPFAM" id="SSF46689">
    <property type="entry name" value="Homeodomain-like"/>
    <property type="match status" value="2"/>
</dbReference>
<dbReference type="InterPro" id="IPR017853">
    <property type="entry name" value="GH"/>
</dbReference>
<dbReference type="Gene3D" id="2.60.40.1180">
    <property type="entry name" value="Golgi alpha-mannosidase II"/>
    <property type="match status" value="2"/>
</dbReference>
<keyword evidence="2" id="KW-0805">Transcription regulation</keyword>
<dbReference type="PANTHER" id="PTHR43863">
    <property type="entry name" value="HYDROLASE, PUTATIVE (AFU_ORTHOLOGUE AFUA_1G03140)-RELATED"/>
    <property type="match status" value="1"/>
</dbReference>
<keyword evidence="8" id="KW-1185">Reference proteome</keyword>